<keyword evidence="10" id="KW-1185">Reference proteome</keyword>
<feature type="transmembrane region" description="Helical" evidence="5">
    <location>
        <begin position="357"/>
        <end position="381"/>
    </location>
</feature>
<dbReference type="InterPro" id="IPR035906">
    <property type="entry name" value="MetI-like_sf"/>
</dbReference>
<dbReference type="PANTHER" id="PTHR42727:SF1">
    <property type="entry name" value="PHOSPHATE TRANSPORT SYSTEM PERMEASE"/>
    <property type="match status" value="1"/>
</dbReference>
<evidence type="ECO:0000313" key="9">
    <source>
        <dbReference type="EMBL" id="RUL89624.1"/>
    </source>
</evidence>
<protein>
    <recommendedName>
        <fullName evidence="6">Phosphate transport system permease protein</fullName>
    </recommendedName>
</protein>
<dbReference type="Pfam" id="PF00528">
    <property type="entry name" value="BPD_transp_1"/>
    <property type="match status" value="1"/>
</dbReference>
<proteinExistence type="inferred from homology"/>
<evidence type="ECO:0000256" key="5">
    <source>
        <dbReference type="RuleBase" id="RU363032"/>
    </source>
</evidence>
<dbReference type="Gene3D" id="1.10.3720.10">
    <property type="entry name" value="MetI-like"/>
    <property type="match status" value="1"/>
</dbReference>
<dbReference type="PROSITE" id="PS50928">
    <property type="entry name" value="ABC_TM1"/>
    <property type="match status" value="1"/>
</dbReference>
<keyword evidence="3 5" id="KW-1133">Transmembrane helix</keyword>
<dbReference type="SUPFAM" id="SSF161098">
    <property type="entry name" value="MetI-like"/>
    <property type="match status" value="1"/>
</dbReference>
<evidence type="ECO:0000256" key="2">
    <source>
        <dbReference type="ARBA" id="ARBA00022692"/>
    </source>
</evidence>
<comment type="subcellular location">
    <subcellularLocation>
        <location evidence="1 5">Cell membrane</location>
        <topology evidence="1 5">Multi-pass membrane protein</topology>
    </subcellularLocation>
</comment>
<dbReference type="EMBL" id="RYZH01000001">
    <property type="protein sequence ID" value="RUL89624.1"/>
    <property type="molecule type" value="Genomic_DNA"/>
</dbReference>
<keyword evidence="5" id="KW-0813">Transport</keyword>
<dbReference type="AlphaFoldDB" id="A0A432MQ75"/>
<evidence type="ECO:0000259" key="8">
    <source>
        <dbReference type="PROSITE" id="PS50928"/>
    </source>
</evidence>
<dbReference type="OrthoDB" id="9785113at2"/>
<dbReference type="InterPro" id="IPR000515">
    <property type="entry name" value="MetI-like"/>
</dbReference>
<feature type="transmembrane region" description="Helical" evidence="5">
    <location>
        <begin position="161"/>
        <end position="187"/>
    </location>
</feature>
<keyword evidence="6" id="KW-0592">Phosphate transport</keyword>
<dbReference type="GO" id="GO:0005315">
    <property type="term" value="F:phosphate transmembrane transporter activity"/>
    <property type="evidence" value="ECO:0007669"/>
    <property type="project" value="InterPro"/>
</dbReference>
<feature type="compositionally biased region" description="Pro residues" evidence="7">
    <location>
        <begin position="34"/>
        <end position="43"/>
    </location>
</feature>
<keyword evidence="6" id="KW-1003">Cell membrane</keyword>
<feature type="transmembrane region" description="Helical" evidence="5">
    <location>
        <begin position="238"/>
        <end position="256"/>
    </location>
</feature>
<evidence type="ECO:0000256" key="1">
    <source>
        <dbReference type="ARBA" id="ARBA00004651"/>
    </source>
</evidence>
<comment type="similarity">
    <text evidence="6">Belongs to the binding-protein-dependent transport system permease family. CysTW subfamily.</text>
</comment>
<evidence type="ECO:0000256" key="3">
    <source>
        <dbReference type="ARBA" id="ARBA00022989"/>
    </source>
</evidence>
<gene>
    <name evidence="9" type="primary">pstC</name>
    <name evidence="9" type="ORF">TsocGM_00170</name>
</gene>
<reference evidence="9 10" key="1">
    <citation type="submission" date="2018-12" db="EMBL/GenBank/DDBJ databases">
        <authorList>
            <person name="Toschakov S.V."/>
        </authorList>
    </citation>
    <scope>NUCLEOTIDE SEQUENCE [LARGE SCALE GENOMIC DNA]</scope>
    <source>
        <strain evidence="9 10">GM2012</strain>
    </source>
</reference>
<evidence type="ECO:0000313" key="10">
    <source>
        <dbReference type="Proteomes" id="UP000280296"/>
    </source>
</evidence>
<evidence type="ECO:0000256" key="4">
    <source>
        <dbReference type="ARBA" id="ARBA00023136"/>
    </source>
</evidence>
<feature type="region of interest" description="Disordered" evidence="7">
    <location>
        <begin position="1"/>
        <end position="89"/>
    </location>
</feature>
<evidence type="ECO:0000256" key="6">
    <source>
        <dbReference type="RuleBase" id="RU363054"/>
    </source>
</evidence>
<comment type="function">
    <text evidence="6">Part of the binding-protein-dependent transport system for phosphate; probably responsible for the translocation of the substrate across the membrane.</text>
</comment>
<name>A0A432MQ75_9BACT</name>
<feature type="transmembrane region" description="Helical" evidence="5">
    <location>
        <begin position="99"/>
        <end position="124"/>
    </location>
</feature>
<dbReference type="NCBIfam" id="TIGR02138">
    <property type="entry name" value="phosphate_pstC"/>
    <property type="match status" value="1"/>
</dbReference>
<organism evidence="9 10">
    <name type="scientific">Tautonia sociabilis</name>
    <dbReference type="NCBI Taxonomy" id="2080755"/>
    <lineage>
        <taxon>Bacteria</taxon>
        <taxon>Pseudomonadati</taxon>
        <taxon>Planctomycetota</taxon>
        <taxon>Planctomycetia</taxon>
        <taxon>Isosphaerales</taxon>
        <taxon>Isosphaeraceae</taxon>
        <taxon>Tautonia</taxon>
    </lineage>
</organism>
<comment type="caution">
    <text evidence="9">The sequence shown here is derived from an EMBL/GenBank/DDBJ whole genome shotgun (WGS) entry which is preliminary data.</text>
</comment>
<dbReference type="CDD" id="cd06261">
    <property type="entry name" value="TM_PBP2"/>
    <property type="match status" value="1"/>
</dbReference>
<feature type="domain" description="ABC transmembrane type-1" evidence="8">
    <location>
        <begin position="162"/>
        <end position="377"/>
    </location>
</feature>
<evidence type="ECO:0000256" key="7">
    <source>
        <dbReference type="SAM" id="MobiDB-lite"/>
    </source>
</evidence>
<reference evidence="9 10" key="2">
    <citation type="submission" date="2019-01" db="EMBL/GenBank/DDBJ databases">
        <title>Tautonia sociabilis, a novel thermotolerant planctomycete of Isosphaeraceae family, isolated from a 4000 m deep subterranean habitat.</title>
        <authorList>
            <person name="Kovaleva O.L."/>
            <person name="Elcheninov A.G."/>
            <person name="Van Heerden E."/>
            <person name="Toshchakov S.V."/>
            <person name="Novikov A."/>
            <person name="Bonch-Osmolovskaya E.A."/>
            <person name="Kublanov I.V."/>
        </authorList>
    </citation>
    <scope>NUCLEOTIDE SEQUENCE [LARGE SCALE GENOMIC DNA]</scope>
    <source>
        <strain evidence="9 10">GM2012</strain>
    </source>
</reference>
<dbReference type="GO" id="GO:0006817">
    <property type="term" value="P:phosphate ion transport"/>
    <property type="evidence" value="ECO:0007669"/>
    <property type="project" value="UniProtKB-KW"/>
</dbReference>
<dbReference type="GO" id="GO:0005886">
    <property type="term" value="C:plasma membrane"/>
    <property type="evidence" value="ECO:0007669"/>
    <property type="project" value="UniProtKB-SubCell"/>
</dbReference>
<dbReference type="Proteomes" id="UP000280296">
    <property type="component" value="Unassembled WGS sequence"/>
</dbReference>
<comment type="caution">
    <text evidence="6">Lacks conserved residue(s) required for the propagation of feature annotation.</text>
</comment>
<keyword evidence="2 5" id="KW-0812">Transmembrane</keyword>
<accession>A0A432MQ75</accession>
<dbReference type="InterPro" id="IPR011864">
    <property type="entry name" value="Phosphate_PstC"/>
</dbReference>
<feature type="transmembrane region" description="Helical" evidence="5">
    <location>
        <begin position="207"/>
        <end position="226"/>
    </location>
</feature>
<keyword evidence="4 5" id="KW-0472">Membrane</keyword>
<sequence length="389" mass="41356">MSPSSPRRPATSLRPRRSGPRTSPRWRGSKAAAPPRPSEPIPTPAVEGDGRDAPPGRFPSRLPARSIVTQSPQTTPISPEPPPRRSWAGRSRLQSAQEFVVPPLIFVCALITVLTTVGIVFVLGLETVRFFRVAGIGLFEFLGGATLNPKADPPRYGILPLLWGTFVIAFGSSLIALPIGLLSAIFLSEYAPRGLRAVLKPALELLAGIPTIVYGYLALLLVTPVLKAVLEPAIRVEFYNALSACIVVGVMIIPMVSSLSEDVLSAVPRGLREAAYGLGATKFEVATRVVLPAGLSGVLASFLLAISRAVGETMAVLLAAGVKPQIVLNPLRSVETMTAYIVNVMKGEAAVGSAEHLSLYAVGMALFAITLAMNIVSGIILKHFREEYE</sequence>
<dbReference type="PANTHER" id="PTHR42727">
    <property type="entry name" value="PHOSPHATE TRANSPORT SYSTEM PERMEASE PROTEIN"/>
    <property type="match status" value="1"/>
</dbReference>